<accession>A0A3N4G792</accession>
<dbReference type="OrthoDB" id="4407402at2"/>
<proteinExistence type="predicted"/>
<keyword evidence="2" id="KW-1185">Reference proteome</keyword>
<dbReference type="AlphaFoldDB" id="A0A3N4G792"/>
<gene>
    <name evidence="1" type="ORF">EF294_15820</name>
</gene>
<name>A0A3N4G792_9ACTN</name>
<dbReference type="EMBL" id="RKMH01000011">
    <property type="protein sequence ID" value="RPA58623.1"/>
    <property type="molecule type" value="Genomic_DNA"/>
</dbReference>
<comment type="caution">
    <text evidence="1">The sequence shown here is derived from an EMBL/GenBank/DDBJ whole genome shotgun (WGS) entry which is preliminary data.</text>
</comment>
<evidence type="ECO:0000313" key="2">
    <source>
        <dbReference type="Proteomes" id="UP000267536"/>
    </source>
</evidence>
<protein>
    <submittedName>
        <fullName evidence="1">Uncharacterized protein</fullName>
    </submittedName>
</protein>
<dbReference type="Proteomes" id="UP000267536">
    <property type="component" value="Unassembled WGS sequence"/>
</dbReference>
<organism evidence="1 2">
    <name type="scientific">Gordonia oryzae</name>
    <dbReference type="NCBI Taxonomy" id="2487349"/>
    <lineage>
        <taxon>Bacteria</taxon>
        <taxon>Bacillati</taxon>
        <taxon>Actinomycetota</taxon>
        <taxon>Actinomycetes</taxon>
        <taxon>Mycobacteriales</taxon>
        <taxon>Gordoniaceae</taxon>
        <taxon>Gordonia</taxon>
    </lineage>
</organism>
<dbReference type="RefSeq" id="WP_123931712.1">
    <property type="nucleotide sequence ID" value="NZ_JBPSDP010000011.1"/>
</dbReference>
<evidence type="ECO:0000313" key="1">
    <source>
        <dbReference type="EMBL" id="RPA58623.1"/>
    </source>
</evidence>
<reference evidence="1 2" key="1">
    <citation type="submission" date="2018-11" db="EMBL/GenBank/DDBJ databases">
        <title>Draft genome sequence of Gordonia sp. RS15-1S isolated from rice stems.</title>
        <authorList>
            <person name="Muangham S."/>
        </authorList>
    </citation>
    <scope>NUCLEOTIDE SEQUENCE [LARGE SCALE GENOMIC DNA]</scope>
    <source>
        <strain evidence="1 2">RS15-1S</strain>
    </source>
</reference>
<sequence length="307" mass="34042">MSTGLNIALVGMTRWLVHGGDRAPGITLAEGGVDGLIDSPLETEWIDDTEMGSVFAGERYLPRDLRLGFYMSDELAGTPIAGRLESDFRAEFATRPDPWDPSPTTAKVEVTSDLSGLRWLSDVVLKETPELKTERDPYTRRFYDMTYMLRAGMPLWDSGKEVTVFEGTTASKSGTISVSNPTDMPMRHTWVIAGVGAIVTLPDPSWVGPKTARVPGGDYPTRTVPLPQITADDQGVRITRERRKLHAQTFTGSNFLVRMLGNWIRFDIPPYTPPTELPISYTGAANGCRIECHQPRLWSRPLGLELM</sequence>